<organism evidence="2">
    <name type="scientific">Tanacetum cinerariifolium</name>
    <name type="common">Dalmatian daisy</name>
    <name type="synonym">Chrysanthemum cinerariifolium</name>
    <dbReference type="NCBI Taxonomy" id="118510"/>
    <lineage>
        <taxon>Eukaryota</taxon>
        <taxon>Viridiplantae</taxon>
        <taxon>Streptophyta</taxon>
        <taxon>Embryophyta</taxon>
        <taxon>Tracheophyta</taxon>
        <taxon>Spermatophyta</taxon>
        <taxon>Magnoliopsida</taxon>
        <taxon>eudicotyledons</taxon>
        <taxon>Gunneridae</taxon>
        <taxon>Pentapetalae</taxon>
        <taxon>asterids</taxon>
        <taxon>campanulids</taxon>
        <taxon>Asterales</taxon>
        <taxon>Asteraceae</taxon>
        <taxon>Asteroideae</taxon>
        <taxon>Anthemideae</taxon>
        <taxon>Anthemidinae</taxon>
        <taxon>Tanacetum</taxon>
    </lineage>
</organism>
<feature type="compositionally biased region" description="Basic residues" evidence="1">
    <location>
        <begin position="45"/>
        <end position="58"/>
    </location>
</feature>
<name>A0A699WT66_TANCI</name>
<feature type="region of interest" description="Disordered" evidence="1">
    <location>
        <begin position="33"/>
        <end position="74"/>
    </location>
</feature>
<gene>
    <name evidence="2" type="ORF">Tci_922666</name>
</gene>
<evidence type="ECO:0000256" key="1">
    <source>
        <dbReference type="SAM" id="MobiDB-lite"/>
    </source>
</evidence>
<dbReference type="AlphaFoldDB" id="A0A699WT66"/>
<evidence type="ECO:0000313" key="2">
    <source>
        <dbReference type="EMBL" id="GFD50697.1"/>
    </source>
</evidence>
<accession>A0A699WT66</accession>
<protein>
    <submittedName>
        <fullName evidence="2">Uncharacterized protein</fullName>
    </submittedName>
</protein>
<feature type="non-terminal residue" evidence="2">
    <location>
        <position position="1"/>
    </location>
</feature>
<dbReference type="EMBL" id="BKCJ011760620">
    <property type="protein sequence ID" value="GFD50697.1"/>
    <property type="molecule type" value="Genomic_DNA"/>
</dbReference>
<proteinExistence type="predicted"/>
<comment type="caution">
    <text evidence="2">The sequence shown here is derived from an EMBL/GenBank/DDBJ whole genome shotgun (WGS) entry which is preliminary data.</text>
</comment>
<sequence length="88" mass="10344">GGRQRPGRVVALPVVVPANRIVQRRYVHLIEAAQHPEGTRDEKARHHHPVKAGLLRRQRAQEAKPKTGGGRGHIRRWQRPRYRWWCWP</sequence>
<reference evidence="2" key="1">
    <citation type="journal article" date="2019" name="Sci. Rep.">
        <title>Draft genome of Tanacetum cinerariifolium, the natural source of mosquito coil.</title>
        <authorList>
            <person name="Yamashiro T."/>
            <person name="Shiraishi A."/>
            <person name="Satake H."/>
            <person name="Nakayama K."/>
        </authorList>
    </citation>
    <scope>NUCLEOTIDE SEQUENCE</scope>
</reference>